<proteinExistence type="predicted"/>
<name>A0A4V3FRE1_9PSEU</name>
<keyword evidence="1" id="KW-1133">Transmembrane helix</keyword>
<dbReference type="OrthoDB" id="5150238at2"/>
<protein>
    <submittedName>
        <fullName evidence="2">Uncharacterized protein</fullName>
    </submittedName>
</protein>
<evidence type="ECO:0000313" key="3">
    <source>
        <dbReference type="Proteomes" id="UP000294927"/>
    </source>
</evidence>
<feature type="transmembrane region" description="Helical" evidence="1">
    <location>
        <begin position="238"/>
        <end position="264"/>
    </location>
</feature>
<dbReference type="RefSeq" id="WP_133907122.1">
    <property type="nucleotide sequence ID" value="NZ_SOCP01000016.1"/>
</dbReference>
<evidence type="ECO:0000313" key="2">
    <source>
        <dbReference type="EMBL" id="TDV43231.1"/>
    </source>
</evidence>
<feature type="transmembrane region" description="Helical" evidence="1">
    <location>
        <begin position="76"/>
        <end position="93"/>
    </location>
</feature>
<feature type="transmembrane region" description="Helical" evidence="1">
    <location>
        <begin position="271"/>
        <end position="288"/>
    </location>
</feature>
<feature type="transmembrane region" description="Helical" evidence="1">
    <location>
        <begin position="142"/>
        <end position="162"/>
    </location>
</feature>
<dbReference type="AlphaFoldDB" id="A0A4V3FRE1"/>
<comment type="caution">
    <text evidence="2">The sequence shown here is derived from an EMBL/GenBank/DDBJ whole genome shotgun (WGS) entry which is preliminary data.</text>
</comment>
<organism evidence="2 3">
    <name type="scientific">Actinophytocola oryzae</name>
    <dbReference type="NCBI Taxonomy" id="502181"/>
    <lineage>
        <taxon>Bacteria</taxon>
        <taxon>Bacillati</taxon>
        <taxon>Actinomycetota</taxon>
        <taxon>Actinomycetes</taxon>
        <taxon>Pseudonocardiales</taxon>
        <taxon>Pseudonocardiaceae</taxon>
    </lineage>
</organism>
<keyword evidence="1" id="KW-0812">Transmembrane</keyword>
<keyword evidence="1" id="KW-0472">Membrane</keyword>
<feature type="transmembrane region" description="Helical" evidence="1">
    <location>
        <begin position="168"/>
        <end position="187"/>
    </location>
</feature>
<reference evidence="2 3" key="1">
    <citation type="submission" date="2019-03" db="EMBL/GenBank/DDBJ databases">
        <title>Genomic Encyclopedia of Archaeal and Bacterial Type Strains, Phase II (KMG-II): from individual species to whole genera.</title>
        <authorList>
            <person name="Goeker M."/>
        </authorList>
    </citation>
    <scope>NUCLEOTIDE SEQUENCE [LARGE SCALE GENOMIC DNA]</scope>
    <source>
        <strain evidence="2 3">DSM 45499</strain>
    </source>
</reference>
<keyword evidence="3" id="KW-1185">Reference proteome</keyword>
<dbReference type="EMBL" id="SOCP01000016">
    <property type="protein sequence ID" value="TDV43231.1"/>
    <property type="molecule type" value="Genomic_DNA"/>
</dbReference>
<gene>
    <name evidence="2" type="ORF">CLV71_116165</name>
</gene>
<feature type="transmembrane region" description="Helical" evidence="1">
    <location>
        <begin position="199"/>
        <end position="218"/>
    </location>
</feature>
<feature type="transmembrane region" description="Helical" evidence="1">
    <location>
        <begin position="294"/>
        <end position="315"/>
    </location>
</feature>
<feature type="transmembrane region" description="Helical" evidence="1">
    <location>
        <begin position="113"/>
        <end position="135"/>
    </location>
</feature>
<accession>A0A4V3FRE1</accession>
<dbReference type="Proteomes" id="UP000294927">
    <property type="component" value="Unassembled WGS sequence"/>
</dbReference>
<evidence type="ECO:0000256" key="1">
    <source>
        <dbReference type="SAM" id="Phobius"/>
    </source>
</evidence>
<sequence length="326" mass="34703">MKKTTSLADRYRRLLAWYPRDHRERHGEEMLGVLLAGAGERTEPSRKEISDLRRGALRLHARRVVGADGGIDHRDVLAIVSLLGPVMLLGGAIQTVDWLSGVLRSGSPWSWQALFGDLPDAPVWGLWFVVAVLSLARMRRTAAVGAWLGTAGLVLASLYGYARFWDMVVVSTAWMLLGAVVAAALTWSPGPARGWRLVGGARFTLLAMAVMASALLVMKSYGTYGLLYFPLGQLTAAYGATSLVLFGLALVVLVVGAVVAGGVATREGRRAALVLCVPVMVSVLMVVLPRDSHLLVAAAVCYGVSLVVLLGLGGLPRRVSGPRANA</sequence>